<accession>A0A975PZW9</accession>
<dbReference type="Proteomes" id="UP000681425">
    <property type="component" value="Chromosome"/>
</dbReference>
<dbReference type="InterPro" id="IPR023166">
    <property type="entry name" value="BaiN-like_dom_sf"/>
</dbReference>
<feature type="domain" description="RsdA/BaiN/AoA(So)-like insert" evidence="6">
    <location>
        <begin position="203"/>
        <end position="350"/>
    </location>
</feature>
<dbReference type="EMBL" id="CP073910">
    <property type="protein sequence ID" value="QUT04091.1"/>
    <property type="molecule type" value="Genomic_DNA"/>
</dbReference>
<dbReference type="RefSeq" id="WP_212607985.1">
    <property type="nucleotide sequence ID" value="NZ_CP073910.1"/>
</dbReference>
<gene>
    <name evidence="7" type="ORF">KFK14_13135</name>
</gene>
<dbReference type="Pfam" id="PF22780">
    <property type="entry name" value="HI0933_like_1st"/>
    <property type="match status" value="1"/>
</dbReference>
<evidence type="ECO:0000256" key="3">
    <source>
        <dbReference type="ARBA" id="ARBA00022827"/>
    </source>
</evidence>
<protein>
    <submittedName>
        <fullName evidence="7">NAD(P)/FAD-dependent oxidoreductase</fullName>
    </submittedName>
</protein>
<dbReference type="PRINTS" id="PR00411">
    <property type="entry name" value="PNDRDTASEI"/>
</dbReference>
<proteinExistence type="predicted"/>
<keyword evidence="4" id="KW-0812">Transmembrane</keyword>
<evidence type="ECO:0000256" key="2">
    <source>
        <dbReference type="ARBA" id="ARBA00022630"/>
    </source>
</evidence>
<reference evidence="7" key="1">
    <citation type="submission" date="2021-04" db="EMBL/GenBank/DDBJ databases">
        <title>Isolation of p-tert-butylphenol degrading bacteria Sphingobium phenoxybenzoativorans Tas13 from active sludge.</title>
        <authorList>
            <person name="Li Y."/>
        </authorList>
    </citation>
    <scope>NUCLEOTIDE SEQUENCE</scope>
    <source>
        <strain evidence="7">Tas13</strain>
    </source>
</reference>
<dbReference type="Gene3D" id="2.40.30.10">
    <property type="entry name" value="Translation factors"/>
    <property type="match status" value="1"/>
</dbReference>
<keyword evidence="4" id="KW-1133">Transmembrane helix</keyword>
<dbReference type="Gene3D" id="3.50.50.60">
    <property type="entry name" value="FAD/NAD(P)-binding domain"/>
    <property type="match status" value="1"/>
</dbReference>
<feature type="domain" description="RsdA/BaiN/AoA(So)-like Rossmann fold-like" evidence="5">
    <location>
        <begin position="20"/>
        <end position="403"/>
    </location>
</feature>
<evidence type="ECO:0000259" key="6">
    <source>
        <dbReference type="Pfam" id="PF22780"/>
    </source>
</evidence>
<evidence type="ECO:0000313" key="8">
    <source>
        <dbReference type="Proteomes" id="UP000681425"/>
    </source>
</evidence>
<dbReference type="InterPro" id="IPR004792">
    <property type="entry name" value="BaiN-like"/>
</dbReference>
<dbReference type="PRINTS" id="PR00368">
    <property type="entry name" value="FADPNR"/>
</dbReference>
<dbReference type="PANTHER" id="PTHR42887">
    <property type="entry name" value="OS12G0638800 PROTEIN"/>
    <property type="match status" value="1"/>
</dbReference>
<dbReference type="SUPFAM" id="SSF160996">
    <property type="entry name" value="HI0933 insert domain-like"/>
    <property type="match status" value="1"/>
</dbReference>
<evidence type="ECO:0000259" key="5">
    <source>
        <dbReference type="Pfam" id="PF03486"/>
    </source>
</evidence>
<comment type="cofactor">
    <cofactor evidence="1">
        <name>FAD</name>
        <dbReference type="ChEBI" id="CHEBI:57692"/>
    </cofactor>
</comment>
<evidence type="ECO:0000313" key="7">
    <source>
        <dbReference type="EMBL" id="QUT04091.1"/>
    </source>
</evidence>
<dbReference type="KEGG" id="spph:KFK14_13135"/>
<keyword evidence="3" id="KW-0274">FAD</keyword>
<keyword evidence="8" id="KW-1185">Reference proteome</keyword>
<keyword evidence="2" id="KW-0285">Flavoprotein</keyword>
<feature type="transmembrane region" description="Helical" evidence="4">
    <location>
        <begin position="21"/>
        <end position="38"/>
    </location>
</feature>
<dbReference type="Pfam" id="PF03486">
    <property type="entry name" value="HI0933_like"/>
    <property type="match status" value="1"/>
</dbReference>
<dbReference type="Gene3D" id="1.10.8.260">
    <property type="entry name" value="HI0933 insert domain-like"/>
    <property type="match status" value="1"/>
</dbReference>
<dbReference type="NCBIfam" id="TIGR00275">
    <property type="entry name" value="aminoacetone oxidase family FAD-binding enzyme"/>
    <property type="match status" value="1"/>
</dbReference>
<evidence type="ECO:0000256" key="1">
    <source>
        <dbReference type="ARBA" id="ARBA00001974"/>
    </source>
</evidence>
<evidence type="ECO:0000256" key="4">
    <source>
        <dbReference type="SAM" id="Phobius"/>
    </source>
</evidence>
<dbReference type="PANTHER" id="PTHR42887:SF2">
    <property type="entry name" value="OS12G0638800 PROTEIN"/>
    <property type="match status" value="1"/>
</dbReference>
<keyword evidence="4" id="KW-0472">Membrane</keyword>
<dbReference type="InterPro" id="IPR057661">
    <property type="entry name" value="RsdA/BaiN/AoA(So)_Rossmann"/>
</dbReference>
<organism evidence="7 8">
    <name type="scientific">Sphingobium phenoxybenzoativorans</name>
    <dbReference type="NCBI Taxonomy" id="1592790"/>
    <lineage>
        <taxon>Bacteria</taxon>
        <taxon>Pseudomonadati</taxon>
        <taxon>Pseudomonadota</taxon>
        <taxon>Alphaproteobacteria</taxon>
        <taxon>Sphingomonadales</taxon>
        <taxon>Sphingomonadaceae</taxon>
        <taxon>Sphingobium</taxon>
    </lineage>
</organism>
<dbReference type="SUPFAM" id="SSF51905">
    <property type="entry name" value="FAD/NAD(P)-binding domain"/>
    <property type="match status" value="1"/>
</dbReference>
<dbReference type="InterPro" id="IPR055178">
    <property type="entry name" value="RsdA/BaiN/AoA(So)-like_dom"/>
</dbReference>
<dbReference type="AlphaFoldDB" id="A0A975PZW9"/>
<dbReference type="InterPro" id="IPR036188">
    <property type="entry name" value="FAD/NAD-bd_sf"/>
</dbReference>
<sequence length="405" mass="43432">MHWRFSTSRSQKVRLPHNYDAIVLGAGAAGLMCAATAGQRGRKILLIDHADQVGKKILISGGGRCNFTNLHVAPDRYLSANPHFAKSALGRYRPEDFIALVDRHRIAWHEKTLGQLFCDGSARQIVAMLLEECPAAAVDIAVNRTITGIDHADGRYRISCGADEASAPALVLATGGPSIPKMGATGFAYDVARRFGMKIVEPRPALVPLTLGGEETLFRALSGVSAPVAARAGKASFREAALFTHKGLSGPAILQISSYWRHGEAVGIDFLPDRNAGWLKEAKRARPRSSLRSILSDCLPTRLADALADQAALPGELGNQPDRMIDAVEQRIANWQFHPNGTEGFAKAEVTAGGISTADLSSQTMESRRLPGLYAIGEAVDVTGWLGGYNFQWAWASGWAAGQAI</sequence>
<name>A0A975PZW9_9SPHN</name>